<feature type="transmembrane region" description="Helical" evidence="1">
    <location>
        <begin position="72"/>
        <end position="95"/>
    </location>
</feature>
<evidence type="ECO:0000313" key="2">
    <source>
        <dbReference type="EMBL" id="MBM7035486.1"/>
    </source>
</evidence>
<feature type="transmembrane region" description="Helical" evidence="1">
    <location>
        <begin position="158"/>
        <end position="179"/>
    </location>
</feature>
<keyword evidence="3" id="KW-1185">Reference proteome</keyword>
<reference evidence="2 3" key="1">
    <citation type="submission" date="2021-02" db="EMBL/GenBank/DDBJ databases">
        <authorList>
            <person name="Park J.-S."/>
        </authorList>
    </citation>
    <scope>NUCLEOTIDE SEQUENCE [LARGE SCALE GENOMIC DNA]</scope>
    <source>
        <strain evidence="2 3">188UL20-2</strain>
    </source>
</reference>
<evidence type="ECO:0008006" key="4">
    <source>
        <dbReference type="Google" id="ProtNLM"/>
    </source>
</evidence>
<gene>
    <name evidence="2" type="ORF">JQC93_03620</name>
</gene>
<evidence type="ECO:0000313" key="3">
    <source>
        <dbReference type="Proteomes" id="UP000809621"/>
    </source>
</evidence>
<keyword evidence="1" id="KW-0472">Membrane</keyword>
<name>A0ABS2HEH4_9VIBR</name>
<keyword evidence="1" id="KW-1133">Transmembrane helix</keyword>
<dbReference type="EMBL" id="JAFEUM010000001">
    <property type="protein sequence ID" value="MBM7035486.1"/>
    <property type="molecule type" value="Genomic_DNA"/>
</dbReference>
<proteinExistence type="predicted"/>
<accession>A0ABS2HEH4</accession>
<protein>
    <recommendedName>
        <fullName evidence="4">DUF2975 domain-containing protein</fullName>
    </recommendedName>
</protein>
<comment type="caution">
    <text evidence="2">The sequence shown here is derived from an EMBL/GenBank/DDBJ whole genome shotgun (WGS) entry which is preliminary data.</text>
</comment>
<organism evidence="2 3">
    <name type="scientific">Vibrio ulleungensis</name>
    <dbReference type="NCBI Taxonomy" id="2807619"/>
    <lineage>
        <taxon>Bacteria</taxon>
        <taxon>Pseudomonadati</taxon>
        <taxon>Pseudomonadota</taxon>
        <taxon>Gammaproteobacteria</taxon>
        <taxon>Vibrionales</taxon>
        <taxon>Vibrionaceae</taxon>
        <taxon>Vibrio</taxon>
    </lineage>
</organism>
<evidence type="ECO:0000256" key="1">
    <source>
        <dbReference type="SAM" id="Phobius"/>
    </source>
</evidence>
<feature type="transmembrane region" description="Helical" evidence="1">
    <location>
        <begin position="116"/>
        <end position="138"/>
    </location>
</feature>
<dbReference type="RefSeq" id="WP_205157083.1">
    <property type="nucleotide sequence ID" value="NZ_JAFEUM010000001.1"/>
</dbReference>
<sequence>MINFFKSRSNGKTVLLLFIAANGIYITMLAYSIPKVMAFSGGLPLFDMSPMGYSYSDAMALLDQLGEQGRHLYLTLQLVLDLFYPALFGLCYFCLTQWVMTVGKVNHQFWQSIARLPLFVCLFDYSENIGIGMMLTQYPSISESLISVTSFFTLVKSLLTMTYFLGLIALLIFLAYKVITKKMAS</sequence>
<feature type="transmembrane region" description="Helical" evidence="1">
    <location>
        <begin position="12"/>
        <end position="33"/>
    </location>
</feature>
<dbReference type="Proteomes" id="UP000809621">
    <property type="component" value="Unassembled WGS sequence"/>
</dbReference>
<keyword evidence="1" id="KW-0812">Transmembrane</keyword>